<comment type="similarity">
    <text evidence="1">Belongs to the HupF/HypC family.</text>
</comment>
<dbReference type="AlphaFoldDB" id="A0A3P3VLM9"/>
<organism evidence="2 3">
    <name type="scientific">Aestuariirhabdus litorea</name>
    <dbReference type="NCBI Taxonomy" id="2528527"/>
    <lineage>
        <taxon>Bacteria</taxon>
        <taxon>Pseudomonadati</taxon>
        <taxon>Pseudomonadota</taxon>
        <taxon>Gammaproteobacteria</taxon>
        <taxon>Oceanospirillales</taxon>
        <taxon>Aestuariirhabdaceae</taxon>
        <taxon>Aestuariirhabdus</taxon>
    </lineage>
</organism>
<evidence type="ECO:0000313" key="2">
    <source>
        <dbReference type="EMBL" id="RRJ83662.1"/>
    </source>
</evidence>
<dbReference type="PANTHER" id="PTHR35177:SF2">
    <property type="entry name" value="HYDROGENASE MATURATION FACTOR HYBG"/>
    <property type="match status" value="1"/>
</dbReference>
<dbReference type="Pfam" id="PF01455">
    <property type="entry name" value="HupF_HypC"/>
    <property type="match status" value="1"/>
</dbReference>
<sequence>MCLGVPSKIVAINDLMATVEAYGQRRDVSLILMNEPVSLGDYVLIQVGNFAVEKIEPARAREALEFMAGINLDPEPVVANEPTGSSERGCI</sequence>
<dbReference type="GO" id="GO:0005506">
    <property type="term" value="F:iron ion binding"/>
    <property type="evidence" value="ECO:0007669"/>
    <property type="project" value="TreeGrafter"/>
</dbReference>
<reference evidence="2 3" key="1">
    <citation type="submission" date="2018-08" db="EMBL/GenBank/DDBJ databases">
        <authorList>
            <person name="Khan S.A."/>
        </authorList>
    </citation>
    <scope>NUCLEOTIDE SEQUENCE [LARGE SCALE GENOMIC DNA]</scope>
    <source>
        <strain evidence="2 3">GTF-13</strain>
    </source>
</reference>
<dbReference type="Proteomes" id="UP000280792">
    <property type="component" value="Unassembled WGS sequence"/>
</dbReference>
<dbReference type="PRINTS" id="PR00445">
    <property type="entry name" value="HUPFHYPC"/>
</dbReference>
<name>A0A3P3VLM9_9GAMM</name>
<dbReference type="Gene3D" id="2.30.30.140">
    <property type="match status" value="1"/>
</dbReference>
<protein>
    <submittedName>
        <fullName evidence="2">HypC/HybG/HupF family hydrogenase formation chaperone</fullName>
    </submittedName>
</protein>
<proteinExistence type="inferred from homology"/>
<evidence type="ECO:0000256" key="1">
    <source>
        <dbReference type="ARBA" id="ARBA00006018"/>
    </source>
</evidence>
<accession>A0A3P3VLM9</accession>
<comment type="caution">
    <text evidence="2">The sequence shown here is derived from an EMBL/GenBank/DDBJ whole genome shotgun (WGS) entry which is preliminary data.</text>
</comment>
<reference evidence="2 3" key="2">
    <citation type="submission" date="2018-12" db="EMBL/GenBank/DDBJ databases">
        <title>Simiduia agarivorans gen. nov., sp. nov., a marine, agarolytic bacterium isolated from shallow coastal water from Keelung, Taiwan.</title>
        <authorList>
            <person name="Shieh W.Y."/>
        </authorList>
    </citation>
    <scope>NUCLEOTIDE SEQUENCE [LARGE SCALE GENOMIC DNA]</scope>
    <source>
        <strain evidence="2 3">GTF-13</strain>
    </source>
</reference>
<dbReference type="PROSITE" id="PS01097">
    <property type="entry name" value="HUPF_HYPC"/>
    <property type="match status" value="1"/>
</dbReference>
<dbReference type="EMBL" id="QWEZ01000001">
    <property type="protein sequence ID" value="RRJ83662.1"/>
    <property type="molecule type" value="Genomic_DNA"/>
</dbReference>
<evidence type="ECO:0000313" key="3">
    <source>
        <dbReference type="Proteomes" id="UP000280792"/>
    </source>
</evidence>
<dbReference type="PANTHER" id="PTHR35177">
    <property type="entry name" value="HYDROGENASE MATURATION FACTOR HYBG"/>
    <property type="match status" value="1"/>
</dbReference>
<gene>
    <name evidence="2" type="ORF">D0544_00625</name>
</gene>
<dbReference type="SUPFAM" id="SSF159127">
    <property type="entry name" value="HupF/HypC-like"/>
    <property type="match status" value="1"/>
</dbReference>
<dbReference type="GO" id="GO:1902670">
    <property type="term" value="F:carbon dioxide binding"/>
    <property type="evidence" value="ECO:0007669"/>
    <property type="project" value="TreeGrafter"/>
</dbReference>
<dbReference type="InterPro" id="IPR019812">
    <property type="entry name" value="Hydgase_assmbl_chp_CS"/>
</dbReference>
<keyword evidence="3" id="KW-1185">Reference proteome</keyword>
<dbReference type="InterPro" id="IPR001109">
    <property type="entry name" value="Hydrogenase_HupF/HypC"/>
</dbReference>
<dbReference type="GO" id="GO:0051604">
    <property type="term" value="P:protein maturation"/>
    <property type="evidence" value="ECO:0007669"/>
    <property type="project" value="TreeGrafter"/>
</dbReference>
<dbReference type="NCBIfam" id="TIGR00074">
    <property type="entry name" value="hypC_hupF"/>
    <property type="match status" value="1"/>
</dbReference>